<dbReference type="PANTHER" id="PTHR12215:SF10">
    <property type="entry name" value="L-AMINOADIPATE-SEMIALDEHYDE DEHYDROGENASE-PHOSPHOPANTETHEINYL TRANSFERASE"/>
    <property type="match status" value="1"/>
</dbReference>
<organism evidence="4 5">
    <name type="scientific">Candidatus Flavonifractor merdigallinarum</name>
    <dbReference type="NCBI Taxonomy" id="2838589"/>
    <lineage>
        <taxon>Bacteria</taxon>
        <taxon>Bacillati</taxon>
        <taxon>Bacillota</taxon>
        <taxon>Clostridia</taxon>
        <taxon>Eubacteriales</taxon>
        <taxon>Oscillospiraceae</taxon>
        <taxon>Flavonifractor</taxon>
    </lineage>
</organism>
<gene>
    <name evidence="4" type="ORF">H9841_00770</name>
</gene>
<dbReference type="EMBL" id="DXDX01000015">
    <property type="protein sequence ID" value="HIY20418.1"/>
    <property type="molecule type" value="Genomic_DNA"/>
</dbReference>
<sequence>MGILLIEKAGGVMRLWMVQSEDAKGAAHQLLPQILRQEYGVERPVFRTLPGGKPVLEGSALHFSISHSGSFALCGVGSTPLGVDVERIKPRRPNLPRYALSEEEFQWFLDRGSRWADFYTLWTLKESLVKYTGQGLNCAPRSIAVPLLEPGGCAWKDGRYFRAWGGEGWRAACCGEEPAERERLEQVRSEYGKESEE</sequence>
<proteinExistence type="inferred from homology"/>
<reference evidence="4" key="1">
    <citation type="journal article" date="2021" name="PeerJ">
        <title>Extensive microbial diversity within the chicken gut microbiome revealed by metagenomics and culture.</title>
        <authorList>
            <person name="Gilroy R."/>
            <person name="Ravi A."/>
            <person name="Getino M."/>
            <person name="Pursley I."/>
            <person name="Horton D.L."/>
            <person name="Alikhan N.F."/>
            <person name="Baker D."/>
            <person name="Gharbi K."/>
            <person name="Hall N."/>
            <person name="Watson M."/>
            <person name="Adriaenssens E.M."/>
            <person name="Foster-Nyarko E."/>
            <person name="Jarju S."/>
            <person name="Secka A."/>
            <person name="Antonio M."/>
            <person name="Oren A."/>
            <person name="Chaudhuri R.R."/>
            <person name="La Ragione R."/>
            <person name="Hildebrand F."/>
            <person name="Pallen M.J."/>
        </authorList>
    </citation>
    <scope>NUCLEOTIDE SEQUENCE</scope>
    <source>
        <strain evidence="4">ChiBcec16_6824</strain>
    </source>
</reference>
<name>A0A9D2BY52_9FIRM</name>
<dbReference type="InterPro" id="IPR008278">
    <property type="entry name" value="4-PPantetheinyl_Trfase_dom"/>
</dbReference>
<evidence type="ECO:0000256" key="2">
    <source>
        <dbReference type="ARBA" id="ARBA00022679"/>
    </source>
</evidence>
<evidence type="ECO:0000256" key="1">
    <source>
        <dbReference type="ARBA" id="ARBA00010990"/>
    </source>
</evidence>
<feature type="domain" description="4'-phosphopantetheinyl transferase" evidence="3">
    <location>
        <begin position="80"/>
        <end position="147"/>
    </location>
</feature>
<dbReference type="PANTHER" id="PTHR12215">
    <property type="entry name" value="PHOSPHOPANTETHEINE TRANSFERASE"/>
    <property type="match status" value="1"/>
</dbReference>
<dbReference type="GO" id="GO:0008897">
    <property type="term" value="F:holo-[acyl-carrier-protein] synthase activity"/>
    <property type="evidence" value="ECO:0007669"/>
    <property type="project" value="InterPro"/>
</dbReference>
<evidence type="ECO:0000259" key="3">
    <source>
        <dbReference type="Pfam" id="PF01648"/>
    </source>
</evidence>
<comment type="similarity">
    <text evidence="1">Belongs to the P-Pant transferase superfamily. Gsp/Sfp/HetI/AcpT family.</text>
</comment>
<dbReference type="SUPFAM" id="SSF56214">
    <property type="entry name" value="4'-phosphopantetheinyl transferase"/>
    <property type="match status" value="2"/>
</dbReference>
<dbReference type="GO" id="GO:0005829">
    <property type="term" value="C:cytosol"/>
    <property type="evidence" value="ECO:0007669"/>
    <property type="project" value="TreeGrafter"/>
</dbReference>
<protein>
    <submittedName>
        <fullName evidence="4">4'-phosphopantetheinyl transferase superfamily protein</fullName>
    </submittedName>
</protein>
<dbReference type="InterPro" id="IPR050559">
    <property type="entry name" value="P-Pant_transferase_sf"/>
</dbReference>
<evidence type="ECO:0000313" key="5">
    <source>
        <dbReference type="Proteomes" id="UP000823868"/>
    </source>
</evidence>
<comment type="caution">
    <text evidence="4">The sequence shown here is derived from an EMBL/GenBank/DDBJ whole genome shotgun (WGS) entry which is preliminary data.</text>
</comment>
<dbReference type="InterPro" id="IPR037143">
    <property type="entry name" value="4-PPantetheinyl_Trfase_dom_sf"/>
</dbReference>
<dbReference type="Gene3D" id="3.90.470.20">
    <property type="entry name" value="4'-phosphopantetheinyl transferase domain"/>
    <property type="match status" value="2"/>
</dbReference>
<dbReference type="Proteomes" id="UP000823868">
    <property type="component" value="Unassembled WGS sequence"/>
</dbReference>
<keyword evidence="2 4" id="KW-0808">Transferase</keyword>
<dbReference type="Pfam" id="PF01648">
    <property type="entry name" value="ACPS"/>
    <property type="match status" value="1"/>
</dbReference>
<dbReference type="GO" id="GO:0000287">
    <property type="term" value="F:magnesium ion binding"/>
    <property type="evidence" value="ECO:0007669"/>
    <property type="project" value="InterPro"/>
</dbReference>
<reference evidence="4" key="2">
    <citation type="submission" date="2021-04" db="EMBL/GenBank/DDBJ databases">
        <authorList>
            <person name="Gilroy R."/>
        </authorList>
    </citation>
    <scope>NUCLEOTIDE SEQUENCE</scope>
    <source>
        <strain evidence="4">ChiBcec16_6824</strain>
    </source>
</reference>
<accession>A0A9D2BY52</accession>
<dbReference type="GO" id="GO:0019878">
    <property type="term" value="P:lysine biosynthetic process via aminoadipic acid"/>
    <property type="evidence" value="ECO:0007669"/>
    <property type="project" value="TreeGrafter"/>
</dbReference>
<dbReference type="AlphaFoldDB" id="A0A9D2BY52"/>
<evidence type="ECO:0000313" key="4">
    <source>
        <dbReference type="EMBL" id="HIY20418.1"/>
    </source>
</evidence>